<comment type="caution">
    <text evidence="2">The sequence shown here is derived from an EMBL/GenBank/DDBJ whole genome shotgun (WGS) entry which is preliminary data.</text>
</comment>
<feature type="region of interest" description="Disordered" evidence="1">
    <location>
        <begin position="1"/>
        <end position="61"/>
    </location>
</feature>
<sequence length="98" mass="10517">MHGVGHQNRAAGQIDQLAGERRWGQQGPHDQHGQQAFHGQDSFRTKGVPRSRGGAMASPEGCQNAMDIEAQNVRGVPRKALGEPALVPLIELGNTDTQ</sequence>
<reference evidence="2 3" key="1">
    <citation type="submission" date="2019-07" db="EMBL/GenBank/DDBJ databases">
        <title>Whole genome shotgun sequence of Rhodospirillum oryzae NBRC 107573.</title>
        <authorList>
            <person name="Hosoyama A."/>
            <person name="Uohara A."/>
            <person name="Ohji S."/>
            <person name="Ichikawa N."/>
        </authorList>
    </citation>
    <scope>NUCLEOTIDE SEQUENCE [LARGE SCALE GENOMIC DNA]</scope>
    <source>
        <strain evidence="2 3">NBRC 107573</strain>
    </source>
</reference>
<evidence type="ECO:0000256" key="1">
    <source>
        <dbReference type="SAM" id="MobiDB-lite"/>
    </source>
</evidence>
<organism evidence="2 3">
    <name type="scientific">Pararhodospirillum oryzae</name>
    <dbReference type="NCBI Taxonomy" id="478448"/>
    <lineage>
        <taxon>Bacteria</taxon>
        <taxon>Pseudomonadati</taxon>
        <taxon>Pseudomonadota</taxon>
        <taxon>Alphaproteobacteria</taxon>
        <taxon>Rhodospirillales</taxon>
        <taxon>Rhodospirillaceae</taxon>
        <taxon>Pararhodospirillum</taxon>
    </lineage>
</organism>
<gene>
    <name evidence="2" type="ORF">ROR02_11590</name>
</gene>
<dbReference type="AlphaFoldDB" id="A0A512H6H4"/>
<dbReference type="Proteomes" id="UP000321567">
    <property type="component" value="Unassembled WGS sequence"/>
</dbReference>
<evidence type="ECO:0000313" key="2">
    <source>
        <dbReference type="EMBL" id="GEO81028.1"/>
    </source>
</evidence>
<dbReference type="EMBL" id="BJZO01000024">
    <property type="protein sequence ID" value="GEO81028.1"/>
    <property type="molecule type" value="Genomic_DNA"/>
</dbReference>
<protein>
    <submittedName>
        <fullName evidence="2">Uncharacterized protein</fullName>
    </submittedName>
</protein>
<name>A0A512H6H4_9PROT</name>
<accession>A0A512H6H4</accession>
<keyword evidence="3" id="KW-1185">Reference proteome</keyword>
<proteinExistence type="predicted"/>
<evidence type="ECO:0000313" key="3">
    <source>
        <dbReference type="Proteomes" id="UP000321567"/>
    </source>
</evidence>